<accession>A0A382AMT4</accession>
<evidence type="ECO:0000313" key="2">
    <source>
        <dbReference type="EMBL" id="SVB02699.1"/>
    </source>
</evidence>
<protein>
    <recommendedName>
        <fullName evidence="1">DUF3887 domain-containing protein</fullName>
    </recommendedName>
</protein>
<organism evidence="2">
    <name type="scientific">marine metagenome</name>
    <dbReference type="NCBI Taxonomy" id="408172"/>
    <lineage>
        <taxon>unclassified sequences</taxon>
        <taxon>metagenomes</taxon>
        <taxon>ecological metagenomes</taxon>
    </lineage>
</organism>
<gene>
    <name evidence="2" type="ORF">METZ01_LOCUS155553</name>
</gene>
<reference evidence="2" key="1">
    <citation type="submission" date="2018-05" db="EMBL/GenBank/DDBJ databases">
        <authorList>
            <person name="Lanie J.A."/>
            <person name="Ng W.-L."/>
            <person name="Kazmierczak K.M."/>
            <person name="Andrzejewski T.M."/>
            <person name="Davidsen T.M."/>
            <person name="Wayne K.J."/>
            <person name="Tettelin H."/>
            <person name="Glass J.I."/>
            <person name="Rusch D."/>
            <person name="Podicherti R."/>
            <person name="Tsui H.-C.T."/>
            <person name="Winkler M.E."/>
        </authorList>
    </citation>
    <scope>NUCLEOTIDE SEQUENCE</scope>
</reference>
<feature type="domain" description="DUF3887" evidence="1">
    <location>
        <begin position="41"/>
        <end position="100"/>
    </location>
</feature>
<dbReference type="AlphaFoldDB" id="A0A382AMT4"/>
<sequence length="106" mass="12390">MKSSNKSNKINKLIKFFPIIMGFLMPFSLVGAEQSVLVQKSEKFIEYFNQSDSKSVHKMFSVEMKQAIPLAQLEEVLSQFSRQYGVITEKEFVRYENTYGIFKIEF</sequence>
<dbReference type="EMBL" id="UINC01026014">
    <property type="protein sequence ID" value="SVB02699.1"/>
    <property type="molecule type" value="Genomic_DNA"/>
</dbReference>
<proteinExistence type="predicted"/>
<dbReference type="Gene3D" id="3.10.450.590">
    <property type="match status" value="1"/>
</dbReference>
<dbReference type="InterPro" id="IPR024981">
    <property type="entry name" value="DUF3887"/>
</dbReference>
<evidence type="ECO:0000259" key="1">
    <source>
        <dbReference type="Pfam" id="PF13026"/>
    </source>
</evidence>
<feature type="non-terminal residue" evidence="2">
    <location>
        <position position="106"/>
    </location>
</feature>
<dbReference type="Pfam" id="PF13026">
    <property type="entry name" value="DUF3887"/>
    <property type="match status" value="1"/>
</dbReference>
<name>A0A382AMT4_9ZZZZ</name>